<evidence type="ECO:0000313" key="3">
    <source>
        <dbReference type="Proteomes" id="UP000001930"/>
    </source>
</evidence>
<dbReference type="GeneID" id="96991221"/>
<gene>
    <name evidence="2" type="ordered locus">BTH_II1613</name>
</gene>
<protein>
    <submittedName>
        <fullName evidence="2">Efflux transporter, RND family, MFP subunit</fullName>
    </submittedName>
</protein>
<dbReference type="Proteomes" id="UP000001930">
    <property type="component" value="Chromosome II"/>
</dbReference>
<dbReference type="HOGENOM" id="CLU_2092239_0_0_4"/>
<dbReference type="RefSeq" id="WP_009897527.1">
    <property type="nucleotide sequence ID" value="NC_007650.1"/>
</dbReference>
<dbReference type="GO" id="GO:0046677">
    <property type="term" value="P:response to antibiotic"/>
    <property type="evidence" value="ECO:0007669"/>
    <property type="project" value="TreeGrafter"/>
</dbReference>
<dbReference type="PANTHER" id="PTHR30158:SF10">
    <property type="entry name" value="CATION EFFLUX PUMP"/>
    <property type="match status" value="1"/>
</dbReference>
<sequence length="116" mass="12753">MSGYLQRAAYEEGDALAQGAVLLVIDPRPYRIALDKANAQLRRARAAAGLAQARLARGRARTCARPRPPSPERAGALRRQAEIGAAAGLANHRRPRTTAVRRTSRRRLRDSSQKFI</sequence>
<evidence type="ECO:0000313" key="2">
    <source>
        <dbReference type="EMBL" id="ABC34248.1"/>
    </source>
</evidence>
<name>Q2T4U1_BURTA</name>
<dbReference type="SUPFAM" id="SSF111369">
    <property type="entry name" value="HlyD-like secretion proteins"/>
    <property type="match status" value="1"/>
</dbReference>
<dbReference type="Gene3D" id="1.10.287.470">
    <property type="entry name" value="Helix hairpin bin"/>
    <property type="match status" value="1"/>
</dbReference>
<dbReference type="Gene3D" id="2.40.50.100">
    <property type="match status" value="1"/>
</dbReference>
<reference evidence="2 3" key="1">
    <citation type="journal article" date="2005" name="BMC Genomics">
        <title>Bacterial genome adaptation to niches: divergence of the potential virulence genes in three Burkholderia species of different survival strategies.</title>
        <authorList>
            <person name="Kim H.S."/>
            <person name="Schell M.A."/>
            <person name="Yu Y."/>
            <person name="Ulrich R.L."/>
            <person name="Sarria S.H."/>
            <person name="Nierman W.C."/>
            <person name="DeShazer D."/>
        </authorList>
    </citation>
    <scope>NUCLEOTIDE SEQUENCE [LARGE SCALE GENOMIC DNA]</scope>
    <source>
        <strain evidence="3">ATCC 700388 / DSM 13276 / CCUG 48851 / CIP 106301 / E264</strain>
    </source>
</reference>
<organism evidence="2 3">
    <name type="scientific">Burkholderia thailandensis (strain ATCC 700388 / DSM 13276 / CCUG 48851 / CIP 106301 / E264)</name>
    <dbReference type="NCBI Taxonomy" id="271848"/>
    <lineage>
        <taxon>Bacteria</taxon>
        <taxon>Pseudomonadati</taxon>
        <taxon>Pseudomonadota</taxon>
        <taxon>Betaproteobacteria</taxon>
        <taxon>Burkholderiales</taxon>
        <taxon>Burkholderiaceae</taxon>
        <taxon>Burkholderia</taxon>
        <taxon>pseudomallei group</taxon>
    </lineage>
</organism>
<dbReference type="GO" id="GO:0005886">
    <property type="term" value="C:plasma membrane"/>
    <property type="evidence" value="ECO:0007669"/>
    <property type="project" value="TreeGrafter"/>
</dbReference>
<accession>Q2T4U1</accession>
<evidence type="ECO:0000256" key="1">
    <source>
        <dbReference type="SAM" id="MobiDB-lite"/>
    </source>
</evidence>
<proteinExistence type="predicted"/>
<dbReference type="EMBL" id="CP000085">
    <property type="protein sequence ID" value="ABC34248.1"/>
    <property type="molecule type" value="Genomic_DNA"/>
</dbReference>
<feature type="region of interest" description="Disordered" evidence="1">
    <location>
        <begin position="58"/>
        <end position="116"/>
    </location>
</feature>
<dbReference type="AlphaFoldDB" id="Q2T4U1"/>
<dbReference type="KEGG" id="bte:BTH_II1613"/>
<keyword evidence="3" id="KW-1185">Reference proteome</keyword>
<dbReference type="PANTHER" id="PTHR30158">
    <property type="entry name" value="ACRA/E-RELATED COMPONENT OF DRUG EFFLUX TRANSPORTER"/>
    <property type="match status" value="1"/>
</dbReference>